<evidence type="ECO:0000313" key="3">
    <source>
        <dbReference type="Proteomes" id="UP000243706"/>
    </source>
</evidence>
<accession>A0A240BY07</accession>
<dbReference type="RefSeq" id="WP_095115701.1">
    <property type="nucleotide sequence ID" value="NZ_BMCB01000010.1"/>
</dbReference>
<dbReference type="EMBL" id="LT906464">
    <property type="protein sequence ID" value="SNW00555.1"/>
    <property type="molecule type" value="Genomic_DNA"/>
</dbReference>
<dbReference type="EMBL" id="BMCB01000010">
    <property type="protein sequence ID" value="GGA93500.1"/>
    <property type="molecule type" value="Genomic_DNA"/>
</dbReference>
<dbReference type="OrthoDB" id="2401284at2"/>
<dbReference type="AlphaFoldDB" id="A0A240BY07"/>
<evidence type="ECO:0000313" key="2">
    <source>
        <dbReference type="EMBL" id="SNW00555.1"/>
    </source>
</evidence>
<reference evidence="1" key="4">
    <citation type="submission" date="2024-05" db="EMBL/GenBank/DDBJ databases">
        <authorList>
            <person name="Sun Q."/>
            <person name="Sedlacek I."/>
        </authorList>
    </citation>
    <scope>NUCLEOTIDE SEQUENCE</scope>
    <source>
        <strain evidence="1">CCM 4175</strain>
    </source>
</reference>
<name>A0A240BY07_9STAP</name>
<gene>
    <name evidence="1" type="ORF">GCM10007183_17150</name>
    <name evidence="2" type="ORF">SAMEA4412661_00480</name>
</gene>
<evidence type="ECO:0000313" key="1">
    <source>
        <dbReference type="EMBL" id="GGA93500.1"/>
    </source>
</evidence>
<keyword evidence="4" id="KW-1185">Reference proteome</keyword>
<proteinExistence type="predicted"/>
<reference evidence="1" key="1">
    <citation type="journal article" date="2014" name="Int. J. Syst. Evol. Microbiol.">
        <title>Complete genome of a new Firmicutes species belonging to the dominant human colonic microbiota ('Ruminococcus bicirculans') reveals two chromosomes and a selective capacity to utilize plant glucans.</title>
        <authorList>
            <consortium name="NISC Comparative Sequencing Program"/>
            <person name="Wegmann U."/>
            <person name="Louis P."/>
            <person name="Goesmann A."/>
            <person name="Henrissat B."/>
            <person name="Duncan S.H."/>
            <person name="Flint H.J."/>
        </authorList>
    </citation>
    <scope>NUCLEOTIDE SEQUENCE</scope>
    <source>
        <strain evidence="1">CCM 4175</strain>
    </source>
</reference>
<dbReference type="Proteomes" id="UP000652995">
    <property type="component" value="Unassembled WGS sequence"/>
</dbReference>
<sequence length="69" mass="8090">MNFIGFADVNDFIKISGLSVNDLERKVLCNTDFQKECVYRFGKGHKRYIKVDKAIDLIEKNLMFKETEI</sequence>
<evidence type="ECO:0000313" key="4">
    <source>
        <dbReference type="Proteomes" id="UP000652995"/>
    </source>
</evidence>
<protein>
    <submittedName>
        <fullName evidence="2">Uncharacterized protein</fullName>
    </submittedName>
</protein>
<reference evidence="2 3" key="2">
    <citation type="submission" date="2017-06" db="EMBL/GenBank/DDBJ databases">
        <authorList>
            <consortium name="Pathogen Informatics"/>
        </authorList>
    </citation>
    <scope>NUCLEOTIDE SEQUENCE [LARGE SCALE GENOMIC DNA]</scope>
    <source>
        <strain evidence="2 3">NCTC13833</strain>
    </source>
</reference>
<reference evidence="4" key="3">
    <citation type="journal article" date="2019" name="Int. J. Syst. Evol. Microbiol.">
        <title>The Global Catalogue of Microorganisms (GCM) 10K type strain sequencing project: providing services to taxonomists for standard genome sequencing and annotation.</title>
        <authorList>
            <consortium name="The Broad Institute Genomics Platform"/>
            <consortium name="The Broad Institute Genome Sequencing Center for Infectious Disease"/>
            <person name="Wu L."/>
            <person name="Ma J."/>
        </authorList>
    </citation>
    <scope>NUCLEOTIDE SEQUENCE [LARGE SCALE GENOMIC DNA]</scope>
    <source>
        <strain evidence="4">CCM 4175</strain>
    </source>
</reference>
<organism evidence="2 3">
    <name type="scientific">Staphylococcus muscae</name>
    <dbReference type="NCBI Taxonomy" id="1294"/>
    <lineage>
        <taxon>Bacteria</taxon>
        <taxon>Bacillati</taxon>
        <taxon>Bacillota</taxon>
        <taxon>Bacilli</taxon>
        <taxon>Bacillales</taxon>
        <taxon>Staphylococcaceae</taxon>
        <taxon>Staphylococcus</taxon>
    </lineage>
</organism>
<dbReference type="Proteomes" id="UP000243706">
    <property type="component" value="Chromosome 1"/>
</dbReference>
<dbReference type="KEGG" id="smus:C7J88_09505"/>